<reference evidence="2 3" key="1">
    <citation type="submission" date="2008-07" db="EMBL/GenBank/DDBJ databases">
        <authorList>
            <person name="El-Sayed N."/>
            <person name="Caler E."/>
            <person name="Inman J."/>
            <person name="Amedeo P."/>
            <person name="Hass B."/>
            <person name="Wortman J."/>
        </authorList>
    </citation>
    <scope>NUCLEOTIDE SEQUENCE [LARGE SCALE GENOMIC DNA]</scope>
    <source>
        <strain evidence="3">ATCC 50983 / TXsc</strain>
    </source>
</reference>
<gene>
    <name evidence="2" type="ORF">Pmar_PMAR011985</name>
</gene>
<protein>
    <submittedName>
        <fullName evidence="2">Uncharacterized protein</fullName>
    </submittedName>
</protein>
<evidence type="ECO:0000313" key="3">
    <source>
        <dbReference type="Proteomes" id="UP000007800"/>
    </source>
</evidence>
<dbReference type="AlphaFoldDB" id="C5LBV6"/>
<sequence>MTRQITSTLEGIRENLSKVRERLVAEEEALEAATHDGEILKGMLEEVPSILSEVDSNREAVTEEIRACRQRVDAITKEEDIYQYKRLESRRCKVAARMEGLQAEKRVGGGRRSIEAHYSSQTRNMSNPSAVLSYEFSSLSLSGDILIGTEPGRVAV</sequence>
<feature type="coiled-coil region" evidence="1">
    <location>
        <begin position="9"/>
        <end position="78"/>
    </location>
</feature>
<dbReference type="Proteomes" id="UP000007800">
    <property type="component" value="Unassembled WGS sequence"/>
</dbReference>
<keyword evidence="3" id="KW-1185">Reference proteome</keyword>
<name>C5LBV6_PERM5</name>
<dbReference type="InParanoid" id="C5LBV6"/>
<evidence type="ECO:0000313" key="2">
    <source>
        <dbReference type="EMBL" id="EER05927.1"/>
    </source>
</evidence>
<keyword evidence="1" id="KW-0175">Coiled coil</keyword>
<proteinExistence type="predicted"/>
<dbReference type="GeneID" id="9064732"/>
<dbReference type="EMBL" id="GG680918">
    <property type="protein sequence ID" value="EER05927.1"/>
    <property type="molecule type" value="Genomic_DNA"/>
</dbReference>
<evidence type="ECO:0000256" key="1">
    <source>
        <dbReference type="SAM" id="Coils"/>
    </source>
</evidence>
<organism evidence="3">
    <name type="scientific">Perkinsus marinus (strain ATCC 50983 / TXsc)</name>
    <dbReference type="NCBI Taxonomy" id="423536"/>
    <lineage>
        <taxon>Eukaryota</taxon>
        <taxon>Sar</taxon>
        <taxon>Alveolata</taxon>
        <taxon>Perkinsozoa</taxon>
        <taxon>Perkinsea</taxon>
        <taxon>Perkinsida</taxon>
        <taxon>Perkinsidae</taxon>
        <taxon>Perkinsus</taxon>
    </lineage>
</organism>
<accession>C5LBV6</accession>
<dbReference type="RefSeq" id="XP_002774111.1">
    <property type="nucleotide sequence ID" value="XM_002774065.1"/>
</dbReference>